<feature type="coiled-coil region" evidence="1">
    <location>
        <begin position="116"/>
        <end position="143"/>
    </location>
</feature>
<accession>A0A8S5LPX8</accession>
<reference evidence="2" key="1">
    <citation type="journal article" date="2021" name="Proc. Natl. Acad. Sci. U.S.A.">
        <title>A Catalog of Tens of Thousands of Viruses from Human Metagenomes Reveals Hidden Associations with Chronic Diseases.</title>
        <authorList>
            <person name="Tisza M.J."/>
            <person name="Buck C.B."/>
        </authorList>
    </citation>
    <scope>NUCLEOTIDE SEQUENCE</scope>
    <source>
        <strain evidence="2">Ct0f722</strain>
    </source>
</reference>
<evidence type="ECO:0000313" key="2">
    <source>
        <dbReference type="EMBL" id="DAD71986.1"/>
    </source>
</evidence>
<proteinExistence type="predicted"/>
<evidence type="ECO:0000256" key="1">
    <source>
        <dbReference type="SAM" id="Coils"/>
    </source>
</evidence>
<dbReference type="EMBL" id="BK015890">
    <property type="protein sequence ID" value="DAD71986.1"/>
    <property type="molecule type" value="Genomic_DNA"/>
</dbReference>
<sequence length="203" mass="22805">MRTKEIIFVGNVNGTIYNSVEDYNKAVQAAIDAGEELNCTSRTYMAPDEDVDVMDADLTPYFNEGDPNYLDVLAGEDENVLADEVHDAFVDALDYVDASDDLEELHDYQKTIKDIRTKIRKDSDDIQRTIDELREQIDLLKKVQNIANVLLYNYTNLSNEVEVAIQRNTPSKAEVQEKKAPVETGTAQGGILSLLKEILGENK</sequence>
<keyword evidence="1" id="KW-0175">Coiled coil</keyword>
<organism evidence="2">
    <name type="scientific">Myoviridae sp. ct0f722</name>
    <dbReference type="NCBI Taxonomy" id="2827599"/>
    <lineage>
        <taxon>Viruses</taxon>
        <taxon>Duplodnaviria</taxon>
        <taxon>Heunggongvirae</taxon>
        <taxon>Uroviricota</taxon>
        <taxon>Caudoviricetes</taxon>
    </lineage>
</organism>
<protein>
    <submittedName>
        <fullName evidence="2">Uncharacterized protein</fullName>
    </submittedName>
</protein>
<name>A0A8S5LPX8_9CAUD</name>